<comment type="catalytic activity">
    <reaction evidence="1 5">
        <text>uridine(55) in tRNA = pseudouridine(55) in tRNA</text>
        <dbReference type="Rhea" id="RHEA:42532"/>
        <dbReference type="Rhea" id="RHEA-COMP:10101"/>
        <dbReference type="Rhea" id="RHEA-COMP:10102"/>
        <dbReference type="ChEBI" id="CHEBI:65314"/>
        <dbReference type="ChEBI" id="CHEBI:65315"/>
        <dbReference type="EC" id="5.4.99.25"/>
    </reaction>
</comment>
<accession>A0A370GFM0</accession>
<dbReference type="InterPro" id="IPR015947">
    <property type="entry name" value="PUA-like_sf"/>
</dbReference>
<dbReference type="PANTHER" id="PTHR13767">
    <property type="entry name" value="TRNA-PSEUDOURIDINE SYNTHASE"/>
    <property type="match status" value="1"/>
</dbReference>
<feature type="active site" description="Nucleophile" evidence="5">
    <location>
        <position position="42"/>
    </location>
</feature>
<dbReference type="PANTHER" id="PTHR13767:SF2">
    <property type="entry name" value="PSEUDOURIDYLATE SYNTHASE TRUB1"/>
    <property type="match status" value="1"/>
</dbReference>
<evidence type="ECO:0000259" key="7">
    <source>
        <dbReference type="Pfam" id="PF09157"/>
    </source>
</evidence>
<evidence type="ECO:0000256" key="4">
    <source>
        <dbReference type="ARBA" id="ARBA00023235"/>
    </source>
</evidence>
<name>A0A370GFM0_9COXI</name>
<gene>
    <name evidence="5" type="primary">truB</name>
    <name evidence="9" type="ORF">C8D86_11566</name>
</gene>
<organism evidence="9 10">
    <name type="scientific">Aquicella lusitana</name>
    <dbReference type="NCBI Taxonomy" id="254246"/>
    <lineage>
        <taxon>Bacteria</taxon>
        <taxon>Pseudomonadati</taxon>
        <taxon>Pseudomonadota</taxon>
        <taxon>Gammaproteobacteria</taxon>
        <taxon>Legionellales</taxon>
        <taxon>Coxiellaceae</taxon>
        <taxon>Aquicella</taxon>
    </lineage>
</organism>
<dbReference type="AlphaFoldDB" id="A0A370GFM0"/>
<proteinExistence type="inferred from homology"/>
<dbReference type="Pfam" id="PF01509">
    <property type="entry name" value="TruB_N"/>
    <property type="match status" value="1"/>
</dbReference>
<evidence type="ECO:0000313" key="10">
    <source>
        <dbReference type="Proteomes" id="UP000254720"/>
    </source>
</evidence>
<feature type="domain" description="Pseudouridine synthase II N-terminal" evidence="6">
    <location>
        <begin position="27"/>
        <end position="175"/>
    </location>
</feature>
<evidence type="ECO:0000256" key="2">
    <source>
        <dbReference type="ARBA" id="ARBA00005642"/>
    </source>
</evidence>
<dbReference type="EC" id="5.4.99.25" evidence="5"/>
<feature type="domain" description="tRNA pseudouridylate synthase B C-terminal" evidence="8">
    <location>
        <begin position="176"/>
        <end position="238"/>
    </location>
</feature>
<evidence type="ECO:0000256" key="3">
    <source>
        <dbReference type="ARBA" id="ARBA00022694"/>
    </source>
</evidence>
<dbReference type="SUPFAM" id="SSF55120">
    <property type="entry name" value="Pseudouridine synthase"/>
    <property type="match status" value="1"/>
</dbReference>
<dbReference type="FunFam" id="3.30.2350.10:FF:000011">
    <property type="entry name" value="tRNA pseudouridine synthase B"/>
    <property type="match status" value="1"/>
</dbReference>
<dbReference type="GO" id="GO:0003723">
    <property type="term" value="F:RNA binding"/>
    <property type="evidence" value="ECO:0007669"/>
    <property type="project" value="InterPro"/>
</dbReference>
<dbReference type="InterPro" id="IPR014780">
    <property type="entry name" value="tRNA_psdUridine_synth_TruB"/>
</dbReference>
<dbReference type="CDD" id="cd02573">
    <property type="entry name" value="PseudoU_synth_EcTruB"/>
    <property type="match status" value="1"/>
</dbReference>
<dbReference type="InterPro" id="IPR036974">
    <property type="entry name" value="PUA_sf"/>
</dbReference>
<dbReference type="SUPFAM" id="SSF88697">
    <property type="entry name" value="PUA domain-like"/>
    <property type="match status" value="1"/>
</dbReference>
<dbReference type="Pfam" id="PF09157">
    <property type="entry name" value="TruB-C_2"/>
    <property type="match status" value="1"/>
</dbReference>
<dbReference type="OrthoDB" id="9802309at2"/>
<dbReference type="InterPro" id="IPR015240">
    <property type="entry name" value="tRNA_sdUridine_synth_fam1_C"/>
</dbReference>
<dbReference type="GO" id="GO:0031119">
    <property type="term" value="P:tRNA pseudouridine synthesis"/>
    <property type="evidence" value="ECO:0007669"/>
    <property type="project" value="UniProtKB-UniRule"/>
</dbReference>
<dbReference type="GO" id="GO:0160148">
    <property type="term" value="F:tRNA pseudouridine(55) synthase activity"/>
    <property type="evidence" value="ECO:0007669"/>
    <property type="project" value="UniProtKB-EC"/>
</dbReference>
<dbReference type="InterPro" id="IPR032819">
    <property type="entry name" value="TruB_C"/>
</dbReference>
<dbReference type="Gene3D" id="2.30.130.10">
    <property type="entry name" value="PUA domain"/>
    <property type="match status" value="1"/>
</dbReference>
<feature type="domain" description="tRNA pseudouridine synthase II TruB subfamily 1 C-terminal" evidence="7">
    <location>
        <begin position="241"/>
        <end position="297"/>
    </location>
</feature>
<comment type="similarity">
    <text evidence="2 5">Belongs to the pseudouridine synthase TruB family. Type 1 subfamily.</text>
</comment>
<evidence type="ECO:0000256" key="1">
    <source>
        <dbReference type="ARBA" id="ARBA00000385"/>
    </source>
</evidence>
<dbReference type="GO" id="GO:1990481">
    <property type="term" value="P:mRNA pseudouridine synthesis"/>
    <property type="evidence" value="ECO:0007669"/>
    <property type="project" value="TreeGrafter"/>
</dbReference>
<evidence type="ECO:0000259" key="6">
    <source>
        <dbReference type="Pfam" id="PF01509"/>
    </source>
</evidence>
<evidence type="ECO:0000313" key="9">
    <source>
        <dbReference type="EMBL" id="RDI42461.1"/>
    </source>
</evidence>
<sequence>MRRQVHGILLLDKPIDITSNAALQKVKRLFSAKKAGHTGSLDPLATGMLPLCFGEATKFSQFLLESDKTYHVVVKLGVQTTTGDAEGEVVATAPVVDVTTDRIEQVMKTFLGEIEQVPPMYSAIKHQGKPLYELARRGIEVAREPRRIRIFSIKLEQLKQDECTFSVHCSKGTYIRTLAEDIGRALGCGGHVIALRRLTVMPYGNAQMYTLSTLEAIAETTGYEGLAACLLPVETAVQVYPAVKLSTSAAFYLRMGQPVRAPFTLDTPLVRLLTEDARFLGVGEVMSDGRVKPHRLLSSPNSATAIAS</sequence>
<dbReference type="CDD" id="cd21152">
    <property type="entry name" value="PUA_TruB_bacterial"/>
    <property type="match status" value="1"/>
</dbReference>
<dbReference type="Gene3D" id="3.30.2350.10">
    <property type="entry name" value="Pseudouridine synthase"/>
    <property type="match status" value="1"/>
</dbReference>
<evidence type="ECO:0000256" key="5">
    <source>
        <dbReference type="HAMAP-Rule" id="MF_01080"/>
    </source>
</evidence>
<keyword evidence="10" id="KW-1185">Reference proteome</keyword>
<dbReference type="InterPro" id="IPR020103">
    <property type="entry name" value="PsdUridine_synth_cat_dom_sf"/>
</dbReference>
<evidence type="ECO:0000259" key="8">
    <source>
        <dbReference type="Pfam" id="PF16198"/>
    </source>
</evidence>
<protein>
    <recommendedName>
        <fullName evidence="5">tRNA pseudouridine synthase B</fullName>
        <ecNumber evidence="5">5.4.99.25</ecNumber>
    </recommendedName>
    <alternativeName>
        <fullName evidence="5">tRNA pseudouridine(55) synthase</fullName>
        <shortName evidence="5">Psi55 synthase</shortName>
    </alternativeName>
    <alternativeName>
        <fullName evidence="5">tRNA pseudouridylate synthase</fullName>
    </alternativeName>
    <alternativeName>
        <fullName evidence="5">tRNA-uridine isomerase</fullName>
    </alternativeName>
</protein>
<keyword evidence="4 5" id="KW-0413">Isomerase</keyword>
<dbReference type="InterPro" id="IPR002501">
    <property type="entry name" value="PsdUridine_synth_N"/>
</dbReference>
<comment type="function">
    <text evidence="5">Responsible for synthesis of pseudouridine from uracil-55 in the psi GC loop of transfer RNAs.</text>
</comment>
<reference evidence="9 10" key="1">
    <citation type="submission" date="2018-07" db="EMBL/GenBank/DDBJ databases">
        <title>Genomic Encyclopedia of Type Strains, Phase IV (KMG-IV): sequencing the most valuable type-strain genomes for metagenomic binning, comparative biology and taxonomic classification.</title>
        <authorList>
            <person name="Goeker M."/>
        </authorList>
    </citation>
    <scope>NUCLEOTIDE SEQUENCE [LARGE SCALE GENOMIC DNA]</scope>
    <source>
        <strain evidence="9 10">DSM 16500</strain>
    </source>
</reference>
<dbReference type="EMBL" id="QQAX01000015">
    <property type="protein sequence ID" value="RDI42461.1"/>
    <property type="molecule type" value="Genomic_DNA"/>
</dbReference>
<dbReference type="Pfam" id="PF16198">
    <property type="entry name" value="TruB_C_2"/>
    <property type="match status" value="1"/>
</dbReference>
<dbReference type="Proteomes" id="UP000254720">
    <property type="component" value="Unassembled WGS sequence"/>
</dbReference>
<dbReference type="HAMAP" id="MF_01080">
    <property type="entry name" value="TruB_bact"/>
    <property type="match status" value="1"/>
</dbReference>
<dbReference type="NCBIfam" id="TIGR00431">
    <property type="entry name" value="TruB"/>
    <property type="match status" value="1"/>
</dbReference>
<comment type="caution">
    <text evidence="9">The sequence shown here is derived from an EMBL/GenBank/DDBJ whole genome shotgun (WGS) entry which is preliminary data.</text>
</comment>
<dbReference type="RefSeq" id="WP_114834725.1">
    <property type="nucleotide sequence ID" value="NZ_LR699114.1"/>
</dbReference>
<keyword evidence="3 5" id="KW-0819">tRNA processing</keyword>